<accession>A0A9Y2IM86</accession>
<dbReference type="Proteomes" id="UP001236014">
    <property type="component" value="Chromosome"/>
</dbReference>
<dbReference type="KEGG" id="acab:QRX50_18860"/>
<evidence type="ECO:0000313" key="3">
    <source>
        <dbReference type="EMBL" id="WIX82687.1"/>
    </source>
</evidence>
<proteinExistence type="predicted"/>
<gene>
    <name evidence="3" type="ORF">QRX50_18860</name>
</gene>
<reference evidence="3 4" key="1">
    <citation type="submission" date="2023-06" db="EMBL/GenBank/DDBJ databases">
        <authorList>
            <person name="Oyuntsetseg B."/>
            <person name="Kim S.B."/>
        </authorList>
    </citation>
    <scope>NUCLEOTIDE SEQUENCE [LARGE SCALE GENOMIC DNA]</scope>
    <source>
        <strain evidence="3 4">2-15</strain>
    </source>
</reference>
<dbReference type="Gene3D" id="3.20.20.30">
    <property type="entry name" value="Luciferase-like domain"/>
    <property type="match status" value="1"/>
</dbReference>
<dbReference type="PANTHER" id="PTHR43244:SF1">
    <property type="entry name" value="5,10-METHYLENETETRAHYDROMETHANOPTERIN REDUCTASE"/>
    <property type="match status" value="1"/>
</dbReference>
<dbReference type="PANTHER" id="PTHR43244">
    <property type="match status" value="1"/>
</dbReference>
<dbReference type="InterPro" id="IPR036661">
    <property type="entry name" value="Luciferase-like_sf"/>
</dbReference>
<protein>
    <submittedName>
        <fullName evidence="3">LLM class flavin-dependent oxidoreductase</fullName>
    </submittedName>
</protein>
<dbReference type="EMBL" id="CP127294">
    <property type="protein sequence ID" value="WIX82687.1"/>
    <property type="molecule type" value="Genomic_DNA"/>
</dbReference>
<dbReference type="RefSeq" id="WP_285973252.1">
    <property type="nucleotide sequence ID" value="NZ_CP127294.1"/>
</dbReference>
<evidence type="ECO:0000313" key="4">
    <source>
        <dbReference type="Proteomes" id="UP001236014"/>
    </source>
</evidence>
<evidence type="ECO:0000259" key="2">
    <source>
        <dbReference type="Pfam" id="PF00296"/>
    </source>
</evidence>
<feature type="domain" description="Luciferase-like" evidence="2">
    <location>
        <begin position="13"/>
        <end position="178"/>
    </location>
</feature>
<dbReference type="InterPro" id="IPR050564">
    <property type="entry name" value="F420-G6PD/mer"/>
</dbReference>
<dbReference type="AlphaFoldDB" id="A0A9Y2IM86"/>
<organism evidence="3 4">
    <name type="scientific">Amycolatopsis carbonis</name>
    <dbReference type="NCBI Taxonomy" id="715471"/>
    <lineage>
        <taxon>Bacteria</taxon>
        <taxon>Bacillati</taxon>
        <taxon>Actinomycetota</taxon>
        <taxon>Actinomycetes</taxon>
        <taxon>Pseudonocardiales</taxon>
        <taxon>Pseudonocardiaceae</taxon>
        <taxon>Amycolatopsis</taxon>
    </lineage>
</organism>
<name>A0A9Y2IM86_9PSEU</name>
<dbReference type="Pfam" id="PF00296">
    <property type="entry name" value="Bac_luciferase"/>
    <property type="match status" value="1"/>
</dbReference>
<evidence type="ECO:0000256" key="1">
    <source>
        <dbReference type="ARBA" id="ARBA00023002"/>
    </source>
</evidence>
<keyword evidence="1" id="KW-0560">Oxidoreductase</keyword>
<dbReference type="InterPro" id="IPR011251">
    <property type="entry name" value="Luciferase-like_dom"/>
</dbReference>
<keyword evidence="4" id="KW-1185">Reference proteome</keyword>
<dbReference type="GO" id="GO:0016705">
    <property type="term" value="F:oxidoreductase activity, acting on paired donors, with incorporation or reduction of molecular oxygen"/>
    <property type="evidence" value="ECO:0007669"/>
    <property type="project" value="InterPro"/>
</dbReference>
<dbReference type="SUPFAM" id="SSF51679">
    <property type="entry name" value="Bacterial luciferase-like"/>
    <property type="match status" value="1"/>
</dbReference>
<sequence>MATFEAGPVGVCLPVTFTSAPSADDQRTAVRRLERAGYHAAWTNEVIGKDALAQLAVLLGATETLAFGTCVANIWARAPQTAHAAASFLAQAFPGRFTLGLGVGCPQQASSVDRPFGTPLATMRSYVEGMAAETRPPAPDAPYPLILGANGPKMLSLAADVADGALPAGLPPQHTALARRALGPDKLLVVALSIADSFETARQTVSNWLSRPAFRATLTDLGYPAEPTDDLVRTLVAFDGPDHVTATVQAHLDAGADHVTLLSPVGTEFGPGIDHLVALAPALR</sequence>